<gene>
    <name evidence="1" type="ORF">VRU48_18210</name>
</gene>
<dbReference type="RefSeq" id="WP_330109351.1">
    <property type="nucleotide sequence ID" value="NZ_JAZDQT010000003.1"/>
</dbReference>
<evidence type="ECO:0000313" key="2">
    <source>
        <dbReference type="Proteomes" id="UP001336835"/>
    </source>
</evidence>
<comment type="caution">
    <text evidence="1">The sequence shown here is derived from an EMBL/GenBank/DDBJ whole genome shotgun (WGS) entry which is preliminary data.</text>
</comment>
<name>A0ABU7IC58_9SPHI</name>
<proteinExistence type="predicted"/>
<evidence type="ECO:0000313" key="1">
    <source>
        <dbReference type="EMBL" id="MEE1947065.1"/>
    </source>
</evidence>
<sequence length="69" mass="7516">MKKMNLLGKAEMKKIVGGSIMRLFCTTPYEIQSWPRPNCNPATADAECRALYADYSGSVTGSCGQIIPT</sequence>
<accession>A0ABU7IC58</accession>
<organism evidence="1 2">
    <name type="scientific">Pedobacter albus</name>
    <dbReference type="NCBI Taxonomy" id="3113905"/>
    <lineage>
        <taxon>Bacteria</taxon>
        <taxon>Pseudomonadati</taxon>
        <taxon>Bacteroidota</taxon>
        <taxon>Sphingobacteriia</taxon>
        <taxon>Sphingobacteriales</taxon>
        <taxon>Sphingobacteriaceae</taxon>
        <taxon>Pedobacter</taxon>
    </lineage>
</organism>
<reference evidence="1 2" key="1">
    <citation type="submission" date="2024-01" db="EMBL/GenBank/DDBJ databases">
        <title>Pedobacter sp. nov., isolated from fresh soil.</title>
        <authorList>
            <person name="Le N.T.T."/>
        </authorList>
    </citation>
    <scope>NUCLEOTIDE SEQUENCE [LARGE SCALE GENOMIC DNA]</scope>
    <source>
        <strain evidence="1 2">KR3-3</strain>
    </source>
</reference>
<evidence type="ECO:0008006" key="3">
    <source>
        <dbReference type="Google" id="ProtNLM"/>
    </source>
</evidence>
<protein>
    <recommendedName>
        <fullName evidence="3">Bacteriocin-type signal sequence-containing protein</fullName>
    </recommendedName>
</protein>
<keyword evidence="2" id="KW-1185">Reference proteome</keyword>
<dbReference type="Proteomes" id="UP001336835">
    <property type="component" value="Unassembled WGS sequence"/>
</dbReference>
<dbReference type="EMBL" id="JAZDQT010000003">
    <property type="protein sequence ID" value="MEE1947065.1"/>
    <property type="molecule type" value="Genomic_DNA"/>
</dbReference>